<dbReference type="Pfam" id="PF05272">
    <property type="entry name" value="VapE-like_dom"/>
    <property type="match status" value="1"/>
</dbReference>
<dbReference type="InterPro" id="IPR007936">
    <property type="entry name" value="VapE-like_dom"/>
</dbReference>
<dbReference type="PANTHER" id="PTHR34985:SF1">
    <property type="entry name" value="SLR0554 PROTEIN"/>
    <property type="match status" value="1"/>
</dbReference>
<dbReference type="PANTHER" id="PTHR34985">
    <property type="entry name" value="SLR0554 PROTEIN"/>
    <property type="match status" value="1"/>
</dbReference>
<dbReference type="RefSeq" id="WP_089460841.1">
    <property type="nucleotide sequence ID" value="NZ_CM009575.1"/>
</dbReference>
<dbReference type="AlphaFoldDB" id="A0A2S5DRL8"/>
<protein>
    <submittedName>
        <fullName evidence="3">Replication protein</fullName>
    </submittedName>
</protein>
<name>A0A2S5DRL8_9BURK</name>
<organism evidence="3 4">
    <name type="scientific">Burkholderia contaminans</name>
    <dbReference type="NCBI Taxonomy" id="488447"/>
    <lineage>
        <taxon>Bacteria</taxon>
        <taxon>Pseudomonadati</taxon>
        <taxon>Pseudomonadota</taxon>
        <taxon>Betaproteobacteria</taxon>
        <taxon>Burkholderiales</taxon>
        <taxon>Burkholderiaceae</taxon>
        <taxon>Burkholderia</taxon>
        <taxon>Burkholderia cepacia complex</taxon>
    </lineage>
</organism>
<dbReference type="InterPro" id="IPR015330">
    <property type="entry name" value="DNA_primase/pol_bifunc_N"/>
</dbReference>
<comment type="caution">
    <text evidence="3">The sequence shown here is derived from an EMBL/GenBank/DDBJ whole genome shotgun (WGS) entry which is preliminary data.</text>
</comment>
<accession>A0A2S5DRL8</accession>
<dbReference type="EMBL" id="PQVP01000002">
    <property type="protein sequence ID" value="POZ81735.1"/>
    <property type="molecule type" value="Genomic_DNA"/>
</dbReference>
<feature type="domain" description="DNA primase/polymerase bifunctional N-terminal" evidence="2">
    <location>
        <begin position="27"/>
        <end position="191"/>
    </location>
</feature>
<proteinExistence type="predicted"/>
<gene>
    <name evidence="3" type="ORF">C3743_15595</name>
</gene>
<evidence type="ECO:0000259" key="2">
    <source>
        <dbReference type="Pfam" id="PF09250"/>
    </source>
</evidence>
<feature type="domain" description="Virulence-associated protein E-like" evidence="1">
    <location>
        <begin position="431"/>
        <end position="638"/>
    </location>
</feature>
<evidence type="ECO:0000259" key="1">
    <source>
        <dbReference type="Pfam" id="PF05272"/>
    </source>
</evidence>
<evidence type="ECO:0000313" key="3">
    <source>
        <dbReference type="EMBL" id="POZ81735.1"/>
    </source>
</evidence>
<sequence>MDAHQVEDRCGATPADWLHFDLVLGLGLDLLPVVSNTAAEVSPDSKLRDLGKTPSRYNAARQVVGIAGWTGYAASDDELARWADEPDYGICIQTRAARALDIDVPDDAAARAITDFIALWLGYDLPTRFRANSGKVLLAFHMPGGFAKRKLVVEGGVIEFLATGQQFVAAGLHPSGARYEWRGGLPAALPELSVDEFEALWSALAAQFAVEPVAQGDALAPRQRGPSVATPDPVADWLRSEGLVLGEDRDGALQLACPWQHEHTTGEAGDGSTVWFPAGTNGYDRGHFKCLHGHCTGRGDGEFLEAVGYAETAAEEFDVVVAPAGSAAEHERPRYVRDKQGKIEATLDNAAKAVRDPYEIGFDIRYDTFRAEMMLAERGTGGWRAFEDQDVSAIRIQMERCGFKRLSKELARDAIALIAKENRFDTAITWLETLRHDGAPRIDTFLRDYLGAADTPYTRAVSRYLWTALAGRVLEPGCEAPMVPVLIGGQGVGKTRSVKAISPAREFFSEMNLADRDADTSRQMRGKLVIELGELRGLHSRDAEAIKAFISRTDESWIPKYEEFGTTFPRRSVFIGTSNQLQFLDDDTGERRWLPVEVGQCDADAVARDRLQLWAEARDAFIVEGIAWQDAERLAREVHGRHKIQDEWTQLISDWLDAPQDFAESGETNATCDFLRICDVARGALKIEARSLGRREEMRIGKCLRALGYERVSKWIEKRSAWVWARISSPPPHHLSLPLTT</sequence>
<reference evidence="3 4" key="1">
    <citation type="submission" date="2018-01" db="EMBL/GenBank/DDBJ databases">
        <title>Successful Treatment of Persistent Burkholderia cepacia Bacteremia with Ceftazidime-Avibactam.</title>
        <authorList>
            <person name="Tamma P."/>
            <person name="Fan Y."/>
            <person name="Bergman Y."/>
            <person name="Sick-Samuels A."/>
            <person name="Hsu A."/>
            <person name="Timp W."/>
            <person name="Simner P."/>
        </authorList>
    </citation>
    <scope>NUCLEOTIDE SEQUENCE [LARGE SCALE GENOMIC DNA]</scope>
    <source>
        <strain evidence="3 4">170816</strain>
    </source>
</reference>
<dbReference type="Pfam" id="PF09250">
    <property type="entry name" value="Prim-Pol"/>
    <property type="match status" value="1"/>
</dbReference>
<dbReference type="Proteomes" id="UP000238655">
    <property type="component" value="Chromosome 1"/>
</dbReference>
<evidence type="ECO:0000313" key="4">
    <source>
        <dbReference type="Proteomes" id="UP000238655"/>
    </source>
</evidence>